<evidence type="ECO:0000256" key="9">
    <source>
        <dbReference type="ARBA" id="ARBA00022989"/>
    </source>
</evidence>
<gene>
    <name evidence="14" type="ORF">H9650_06415</name>
</gene>
<keyword evidence="8" id="KW-0862">Zinc</keyword>
<reference evidence="14 15" key="1">
    <citation type="submission" date="2020-08" db="EMBL/GenBank/DDBJ databases">
        <title>A Genomic Blueprint of the Chicken Gut Microbiome.</title>
        <authorList>
            <person name="Gilroy R."/>
            <person name="Ravi A."/>
            <person name="Getino M."/>
            <person name="Pursley I."/>
            <person name="Horton D.L."/>
            <person name="Alikhan N.-F."/>
            <person name="Baker D."/>
            <person name="Gharbi K."/>
            <person name="Hall N."/>
            <person name="Watson M."/>
            <person name="Adriaenssens E.M."/>
            <person name="Foster-Nyarko E."/>
            <person name="Jarju S."/>
            <person name="Secka A."/>
            <person name="Antonio M."/>
            <person name="Oren A."/>
            <person name="Chaudhuri R."/>
            <person name="La Ragione R.M."/>
            <person name="Hildebrand F."/>
            <person name="Pallen M.J."/>
        </authorList>
    </citation>
    <scope>NUCLEOTIDE SEQUENCE [LARGE SCALE GENOMIC DNA]</scope>
    <source>
        <strain evidence="14 15">Sa2BUA9</strain>
    </source>
</reference>
<keyword evidence="10" id="KW-0482">Metalloprotease</keyword>
<accession>A0ABR8R7H1</accession>
<evidence type="ECO:0000256" key="4">
    <source>
        <dbReference type="ARBA" id="ARBA00022670"/>
    </source>
</evidence>
<dbReference type="EMBL" id="JACSQO010000002">
    <property type="protein sequence ID" value="MBD7943749.1"/>
    <property type="molecule type" value="Genomic_DNA"/>
</dbReference>
<keyword evidence="15" id="KW-1185">Reference proteome</keyword>
<feature type="transmembrane region" description="Helical" evidence="12">
    <location>
        <begin position="172"/>
        <end position="192"/>
    </location>
</feature>
<name>A0ABR8R7H1_9BACI</name>
<keyword evidence="7" id="KW-0378">Hydrolase</keyword>
<comment type="similarity">
    <text evidence="3">Belongs to the peptidase M50B family.</text>
</comment>
<keyword evidence="11 12" id="KW-0472">Membrane</keyword>
<comment type="subcellular location">
    <subcellularLocation>
        <location evidence="2">Membrane</location>
        <topology evidence="2">Multi-pass membrane protein</topology>
    </subcellularLocation>
</comment>
<feature type="domain" description="Peptidase M50" evidence="13">
    <location>
        <begin position="37"/>
        <end position="104"/>
    </location>
</feature>
<evidence type="ECO:0000259" key="13">
    <source>
        <dbReference type="Pfam" id="PF02163"/>
    </source>
</evidence>
<feature type="transmembrane region" description="Helical" evidence="12">
    <location>
        <begin position="20"/>
        <end position="45"/>
    </location>
</feature>
<keyword evidence="4" id="KW-0645">Protease</keyword>
<dbReference type="Pfam" id="PF02163">
    <property type="entry name" value="Peptidase_M50"/>
    <property type="match status" value="1"/>
</dbReference>
<evidence type="ECO:0000256" key="11">
    <source>
        <dbReference type="ARBA" id="ARBA00023136"/>
    </source>
</evidence>
<evidence type="ECO:0000256" key="6">
    <source>
        <dbReference type="ARBA" id="ARBA00022723"/>
    </source>
</evidence>
<feature type="transmembrane region" description="Helical" evidence="12">
    <location>
        <begin position="146"/>
        <end position="166"/>
    </location>
</feature>
<comment type="caution">
    <text evidence="14">The sequence shown here is derived from an EMBL/GenBank/DDBJ whole genome shotgun (WGS) entry which is preliminary data.</text>
</comment>
<sequence length="206" mass="23542">MSTGLQQIMKSRLFRIHPIMIPFLLFFYLSGEIAVYAIVFGSLIIHELGHLVAAKAVGGRVTSCTILPYGGEIKIEQFGKWGKREQLIVILGGPFFTLVVLLVSKVVDFPQVELLTYTQLVILCLNLLPIYPLDGGRVINSLFPNFYIELISFSLLISLLIFYTSLYYFPKGLFVSLIFLFIALQNLSFWRFRRYKLAFDRITKNA</sequence>
<evidence type="ECO:0000256" key="1">
    <source>
        <dbReference type="ARBA" id="ARBA00001947"/>
    </source>
</evidence>
<keyword evidence="5 12" id="KW-0812">Transmembrane</keyword>
<proteinExistence type="inferred from homology"/>
<protein>
    <recommendedName>
        <fullName evidence="13">Peptidase M50 domain-containing protein</fullName>
    </recommendedName>
</protein>
<keyword evidence="6" id="KW-0479">Metal-binding</keyword>
<dbReference type="Proteomes" id="UP000640786">
    <property type="component" value="Unassembled WGS sequence"/>
</dbReference>
<evidence type="ECO:0000256" key="2">
    <source>
        <dbReference type="ARBA" id="ARBA00004141"/>
    </source>
</evidence>
<feature type="transmembrane region" description="Helical" evidence="12">
    <location>
        <begin position="116"/>
        <end position="134"/>
    </location>
</feature>
<dbReference type="PANTHER" id="PTHR39188:SF3">
    <property type="entry name" value="STAGE IV SPORULATION PROTEIN FB"/>
    <property type="match status" value="1"/>
</dbReference>
<evidence type="ECO:0000256" key="7">
    <source>
        <dbReference type="ARBA" id="ARBA00022801"/>
    </source>
</evidence>
<comment type="cofactor">
    <cofactor evidence="1">
        <name>Zn(2+)</name>
        <dbReference type="ChEBI" id="CHEBI:29105"/>
    </cofactor>
</comment>
<evidence type="ECO:0000256" key="3">
    <source>
        <dbReference type="ARBA" id="ARBA00007931"/>
    </source>
</evidence>
<evidence type="ECO:0000256" key="5">
    <source>
        <dbReference type="ARBA" id="ARBA00022692"/>
    </source>
</evidence>
<dbReference type="InterPro" id="IPR008915">
    <property type="entry name" value="Peptidase_M50"/>
</dbReference>
<feature type="transmembrane region" description="Helical" evidence="12">
    <location>
        <begin position="87"/>
        <end position="104"/>
    </location>
</feature>
<evidence type="ECO:0000256" key="10">
    <source>
        <dbReference type="ARBA" id="ARBA00023049"/>
    </source>
</evidence>
<evidence type="ECO:0000313" key="14">
    <source>
        <dbReference type="EMBL" id="MBD7943749.1"/>
    </source>
</evidence>
<dbReference type="PANTHER" id="PTHR39188">
    <property type="entry name" value="MEMBRANE-ASSOCIATED ZINC METALLOPROTEASE M50B"/>
    <property type="match status" value="1"/>
</dbReference>
<evidence type="ECO:0000313" key="15">
    <source>
        <dbReference type="Proteomes" id="UP000640786"/>
    </source>
</evidence>
<organism evidence="14 15">
    <name type="scientific">Psychrobacillus faecigallinarum</name>
    <dbReference type="NCBI Taxonomy" id="2762235"/>
    <lineage>
        <taxon>Bacteria</taxon>
        <taxon>Bacillati</taxon>
        <taxon>Bacillota</taxon>
        <taxon>Bacilli</taxon>
        <taxon>Bacillales</taxon>
        <taxon>Bacillaceae</taxon>
        <taxon>Psychrobacillus</taxon>
    </lineage>
</organism>
<evidence type="ECO:0000256" key="8">
    <source>
        <dbReference type="ARBA" id="ARBA00022833"/>
    </source>
</evidence>
<keyword evidence="9 12" id="KW-1133">Transmembrane helix</keyword>
<evidence type="ECO:0000256" key="12">
    <source>
        <dbReference type="SAM" id="Phobius"/>
    </source>
</evidence>